<dbReference type="EMBL" id="CAJNOK010007619">
    <property type="protein sequence ID" value="CAF1039622.1"/>
    <property type="molecule type" value="Genomic_DNA"/>
</dbReference>
<dbReference type="Proteomes" id="UP000677228">
    <property type="component" value="Unassembled WGS sequence"/>
</dbReference>
<evidence type="ECO:0000313" key="2">
    <source>
        <dbReference type="EMBL" id="CAF1039622.1"/>
    </source>
</evidence>
<protein>
    <submittedName>
        <fullName evidence="3">Uncharacterized protein</fullName>
    </submittedName>
</protein>
<sequence length="318" mass="36221">MAYSYNAIDSAVDDIRENAKAAVNDMERYSKQRAHREPVDVYEEVLLHKTQVLEATVQERVQSIREFVKNRRPDPNEWNYQQKADQYTKFVKHATTGLTSLRSTFKTLFSKLVEVVKRIARWIRDNLPNILSAIASIFRDIVLPLLEIFDLFIHTEVVHLSRNMSKASKSVDHGAVKKPIQPPTQIENYKEHQAEKSKQDGKKPMLEKDDMTKFTSSDIQSTSVSTPSLYCPTHEQEKLASNQGQMQTQRSLYRPRPEQEKLVIDHGQKQTQPLSLPAKIDAHAKQEAGSIVHGENNSSGSATGTITVSILCLIFLFF</sequence>
<reference evidence="3" key="1">
    <citation type="submission" date="2021-02" db="EMBL/GenBank/DDBJ databases">
        <authorList>
            <person name="Nowell W R."/>
        </authorList>
    </citation>
    <scope>NUCLEOTIDE SEQUENCE</scope>
</reference>
<evidence type="ECO:0000256" key="1">
    <source>
        <dbReference type="SAM" id="MobiDB-lite"/>
    </source>
</evidence>
<comment type="caution">
    <text evidence="3">The sequence shown here is derived from an EMBL/GenBank/DDBJ whole genome shotgun (WGS) entry which is preliminary data.</text>
</comment>
<gene>
    <name evidence="2" type="ORF">OVA965_LOCUS16414</name>
    <name evidence="3" type="ORF">TMI583_LOCUS16426</name>
</gene>
<name>A0A8S2JNW5_9BILA</name>
<accession>A0A8S2JNW5</accession>
<dbReference type="Proteomes" id="UP000682733">
    <property type="component" value="Unassembled WGS sequence"/>
</dbReference>
<proteinExistence type="predicted"/>
<evidence type="ECO:0000313" key="4">
    <source>
        <dbReference type="Proteomes" id="UP000682733"/>
    </source>
</evidence>
<feature type="compositionally biased region" description="Basic and acidic residues" evidence="1">
    <location>
        <begin position="188"/>
        <end position="205"/>
    </location>
</feature>
<feature type="region of interest" description="Disordered" evidence="1">
    <location>
        <begin position="168"/>
        <end position="205"/>
    </location>
</feature>
<dbReference type="EMBL" id="CAJOBA010007631">
    <property type="protein sequence ID" value="CAF3807855.1"/>
    <property type="molecule type" value="Genomic_DNA"/>
</dbReference>
<dbReference type="AlphaFoldDB" id="A0A8S2JNW5"/>
<evidence type="ECO:0000313" key="3">
    <source>
        <dbReference type="EMBL" id="CAF3807855.1"/>
    </source>
</evidence>
<organism evidence="3 4">
    <name type="scientific">Didymodactylos carnosus</name>
    <dbReference type="NCBI Taxonomy" id="1234261"/>
    <lineage>
        <taxon>Eukaryota</taxon>
        <taxon>Metazoa</taxon>
        <taxon>Spiralia</taxon>
        <taxon>Gnathifera</taxon>
        <taxon>Rotifera</taxon>
        <taxon>Eurotatoria</taxon>
        <taxon>Bdelloidea</taxon>
        <taxon>Philodinida</taxon>
        <taxon>Philodinidae</taxon>
        <taxon>Didymodactylos</taxon>
    </lineage>
</organism>